<dbReference type="Proteomes" id="UP000674143">
    <property type="component" value="Unassembled WGS sequence"/>
</dbReference>
<organism evidence="1 2">
    <name type="scientific">Leishmania orientalis</name>
    <dbReference type="NCBI Taxonomy" id="2249476"/>
    <lineage>
        <taxon>Eukaryota</taxon>
        <taxon>Discoba</taxon>
        <taxon>Euglenozoa</taxon>
        <taxon>Kinetoplastea</taxon>
        <taxon>Metakinetoplastina</taxon>
        <taxon>Trypanosomatida</taxon>
        <taxon>Trypanosomatidae</taxon>
        <taxon>Leishmaniinae</taxon>
        <taxon>Leishmania</taxon>
    </lineage>
</organism>
<dbReference type="RefSeq" id="XP_067059614.1">
    <property type="nucleotide sequence ID" value="XM_067202964.1"/>
</dbReference>
<proteinExistence type="predicted"/>
<keyword evidence="2" id="KW-1185">Reference proteome</keyword>
<reference evidence="2" key="1">
    <citation type="journal article" date="2021" name="Microbiol. Resour. Announc.">
        <title>LGAAP: Leishmaniinae Genome Assembly and Annotation Pipeline.</title>
        <authorList>
            <person name="Almutairi H."/>
            <person name="Urbaniak M.D."/>
            <person name="Bates M.D."/>
            <person name="Jariyapan N."/>
            <person name="Kwakye-Nuako G."/>
            <person name="Thomaz-Soccol V."/>
            <person name="Al-Salem W.S."/>
            <person name="Dillon R.J."/>
            <person name="Bates P.A."/>
            <person name="Gatherer D."/>
        </authorList>
    </citation>
    <scope>NUCLEOTIDE SEQUENCE [LARGE SCALE GENOMIC DNA]</scope>
</reference>
<evidence type="ECO:0000313" key="2">
    <source>
        <dbReference type="Proteomes" id="UP000674143"/>
    </source>
</evidence>
<dbReference type="KEGG" id="loi:92356898"/>
<gene>
    <name evidence="1" type="ORF">LSCM4_00896</name>
</gene>
<accession>A0A836KCY2</accession>
<dbReference type="AlphaFoldDB" id="A0A836KCY2"/>
<reference evidence="2" key="2">
    <citation type="journal article" date="2021" name="Sci. Data">
        <title>Chromosome-scale genome sequencing, assembly and annotation of six genomes from subfamily Leishmaniinae.</title>
        <authorList>
            <person name="Almutairi H."/>
            <person name="Urbaniak M.D."/>
            <person name="Bates M.D."/>
            <person name="Jariyapan N."/>
            <person name="Kwakye-Nuako G."/>
            <person name="Thomaz Soccol V."/>
            <person name="Al-Salem W.S."/>
            <person name="Dillon R.J."/>
            <person name="Bates P.A."/>
            <person name="Gatherer D."/>
        </authorList>
    </citation>
    <scope>NUCLEOTIDE SEQUENCE [LARGE SCALE GENOMIC DNA]</scope>
</reference>
<dbReference type="EMBL" id="JAFHLR010000034">
    <property type="protein sequence ID" value="KAG5467812.1"/>
    <property type="molecule type" value="Genomic_DNA"/>
</dbReference>
<comment type="caution">
    <text evidence="1">The sequence shown here is derived from an EMBL/GenBank/DDBJ whole genome shotgun (WGS) entry which is preliminary data.</text>
</comment>
<dbReference type="GeneID" id="92356898"/>
<evidence type="ECO:0000313" key="1">
    <source>
        <dbReference type="EMBL" id="KAG5467812.1"/>
    </source>
</evidence>
<sequence>MVCYKTDLREALMWGFDAYAEGLSTTPNTDGAPLADTTAKEGAAAPPRCLCKQNQNRDVFDAQGNLLNTSEAHSATTWRTHHAFSGRCALVNEATAAGGAAAHCFTAPDWAEQAWTAYQSWSVAFRLRSITTDEPHILLSVAPAYFPSLATVTGGTREADAATLASLPGAPSAEEEVIYNKRMLETPLIWEEPYALSVECTPNGVFLWSDHWGIFGKRVADHCMEVRRGAARQSGMAKLPSPGPPLASAAADEKPAPTIYDAALRLRWSATGTGNQSSTDGVPASAATPTLSVELKLASADEAGRTAATTCVEGVGEDLWQHLVNLPLPLDEVARKAAFRPYVTLMEGGDAVELL</sequence>
<protein>
    <submittedName>
        <fullName evidence="1">Uncharacterized protein</fullName>
    </submittedName>
</protein>
<name>A0A836KCY2_9TRYP</name>